<dbReference type="InterPro" id="IPR043151">
    <property type="entry name" value="BAH_sf"/>
</dbReference>
<feature type="compositionally biased region" description="Low complexity" evidence="1">
    <location>
        <begin position="680"/>
        <end position="691"/>
    </location>
</feature>
<reference evidence="3 4" key="1">
    <citation type="journal article" date="2010" name="Science">
        <title>Genomic analysis of organismal complexity in the multicellular green alga Volvox carteri.</title>
        <authorList>
            <person name="Prochnik S.E."/>
            <person name="Umen J."/>
            <person name="Nedelcu A.M."/>
            <person name="Hallmann A."/>
            <person name="Miller S.M."/>
            <person name="Nishii I."/>
            <person name="Ferris P."/>
            <person name="Kuo A."/>
            <person name="Mitros T."/>
            <person name="Fritz-Laylin L.K."/>
            <person name="Hellsten U."/>
            <person name="Chapman J."/>
            <person name="Simakov O."/>
            <person name="Rensing S.A."/>
            <person name="Terry A."/>
            <person name="Pangilinan J."/>
            <person name="Kapitonov V."/>
            <person name="Jurka J."/>
            <person name="Salamov A."/>
            <person name="Shapiro H."/>
            <person name="Schmutz J."/>
            <person name="Grimwood J."/>
            <person name="Lindquist E."/>
            <person name="Lucas S."/>
            <person name="Grigoriev I.V."/>
            <person name="Schmitt R."/>
            <person name="Kirk D."/>
            <person name="Rokhsar D.S."/>
        </authorList>
    </citation>
    <scope>NUCLEOTIDE SEQUENCE [LARGE SCALE GENOMIC DNA]</scope>
    <source>
        <strain evidence="4">f. Nagariensis / Eve</strain>
    </source>
</reference>
<feature type="compositionally biased region" description="Basic and acidic residues" evidence="1">
    <location>
        <begin position="156"/>
        <end position="176"/>
    </location>
</feature>
<dbReference type="InterPro" id="IPR013088">
    <property type="entry name" value="Znf_NHR/GATA"/>
</dbReference>
<dbReference type="PANTHER" id="PTHR47073:SF2">
    <property type="entry name" value="PROTEIN ANTI-SILENCING 1"/>
    <property type="match status" value="1"/>
</dbReference>
<feature type="compositionally biased region" description="Gly residues" evidence="1">
    <location>
        <begin position="470"/>
        <end position="480"/>
    </location>
</feature>
<dbReference type="GO" id="GO:0006355">
    <property type="term" value="P:regulation of DNA-templated transcription"/>
    <property type="evidence" value="ECO:0007669"/>
    <property type="project" value="InterPro"/>
</dbReference>
<dbReference type="SMART" id="SM00401">
    <property type="entry name" value="ZnF_GATA"/>
    <property type="match status" value="1"/>
</dbReference>
<accession>D8UF31</accession>
<feature type="region of interest" description="Disordered" evidence="1">
    <location>
        <begin position="1"/>
        <end position="28"/>
    </location>
</feature>
<dbReference type="KEGG" id="vcn:VOLCADRAFT_98336"/>
<dbReference type="GO" id="GO:0008270">
    <property type="term" value="F:zinc ion binding"/>
    <property type="evidence" value="ECO:0007669"/>
    <property type="project" value="InterPro"/>
</dbReference>
<dbReference type="GO" id="GO:0003682">
    <property type="term" value="F:chromatin binding"/>
    <property type="evidence" value="ECO:0007669"/>
    <property type="project" value="InterPro"/>
</dbReference>
<dbReference type="CDD" id="cd04370">
    <property type="entry name" value="BAH"/>
    <property type="match status" value="1"/>
</dbReference>
<feature type="region of interest" description="Disordered" evidence="1">
    <location>
        <begin position="658"/>
        <end position="703"/>
    </location>
</feature>
<dbReference type="PROSITE" id="PS51038">
    <property type="entry name" value="BAH"/>
    <property type="match status" value="2"/>
</dbReference>
<name>D8UF31_VOLCA</name>
<dbReference type="Proteomes" id="UP000001058">
    <property type="component" value="Unassembled WGS sequence"/>
</dbReference>
<dbReference type="Pfam" id="PF01426">
    <property type="entry name" value="BAH"/>
    <property type="match status" value="2"/>
</dbReference>
<dbReference type="EMBL" id="GL378392">
    <property type="protein sequence ID" value="EFJ41609.1"/>
    <property type="molecule type" value="Genomic_DNA"/>
</dbReference>
<dbReference type="Gene3D" id="3.30.50.10">
    <property type="entry name" value="Erythroid Transcription Factor GATA-1, subunit A"/>
    <property type="match status" value="1"/>
</dbReference>
<organism evidence="4">
    <name type="scientific">Volvox carteri f. nagariensis</name>
    <dbReference type="NCBI Taxonomy" id="3068"/>
    <lineage>
        <taxon>Eukaryota</taxon>
        <taxon>Viridiplantae</taxon>
        <taxon>Chlorophyta</taxon>
        <taxon>core chlorophytes</taxon>
        <taxon>Chlorophyceae</taxon>
        <taxon>CS clade</taxon>
        <taxon>Chlamydomonadales</taxon>
        <taxon>Volvocaceae</taxon>
        <taxon>Volvox</taxon>
    </lineage>
</organism>
<sequence length="1782" mass="183936">MADDAETHAGEPIRRGRQEQWRRWQQRRAATPVAPAMATVQAFPQDHEHRDFAGAIYLQMARDVLNVAELGELAAAEVATWSPKELAAAARRAVTLWRCEQPRAAAAIRIMQRLRLLPSPSSPQVLFQSPPDRGGSDRGSEDRRSGSTGDASGSGRELETRLLADAGGKGRKETFPRSRGIGRAAVQFPAAPPRNVTAAAPVRRRVVTGGAYNYAVVVEKPLRPHQLQLAQLVERLVRAANGRLPEGFGSRELSSFIWSLVALGYWQPPLVPLVSAFADYGAERLRSQPNPIATAMLLQVLAKARAAAASGQDTAAKLLELAPATTVAAAAALPGCLPSCEPRTLAGLLHSCAVLLSPERSVEGVRRLPLGPGAGSTVAAAAAGSGFGSGSGPQVPNGSEFEGHLGGRTTDALAALARSAVKECIRRRFYGFGAVDLLSAAGALAALQQYCYVPPPQLQSGSGNHRLGDDGGGNGGGGGGDGGEYEAAWALLSSAVSSRSPGGPPMAGATPRQRVDLLKAVWSVRISADGQMLDRRVDLGNSPSIPVQENRIHYNSFTLNDQTYHVGDCVYLYPEDEQFPPYIARILAAFVDRNVQSGADPHCIEVKWFERRVNLEPSTKGIEESEREVFELEDTDINPIGCISGKCRIVKAANYEEASGDRGGGEEKWHGARPSAGMVTPPAGSSAAATSNRAPTPSWRTRQRRWLQTTSAPQGYPTGCLGYRLRLLLLLLRGGLGHTGSEGRPGLGGSKRRDNSNRAATAAAAAAAATQPPSSPTAAGEQATKDDRADWREGPMGPKTLCNACGVRYVRSQQKAAGQKRTAGGQKNGQGRPQGYYSCTQDAKNANVSGTWALMAMNISMSGPLQVEFFFSGPPLNANLGASRTDYAGFNLNGVEYKLGDCAYLYPEDDGMPPYVGRILACFHDRSGRAADPHCVEVAWYERRAHLEPDPHGGNWDREVVALEETDTNPIGCISGKAFVFRAGDYEEGSSSADVHVLSVARLRLRSSERTSGLCRRAQRGAVTALAAGSRGPPRSASLGVNVNDSCRFGDLKHLAKTQDPCVRVTGNKGRDVARVEAAKAEVASARAARTAAVVPAAAAGMAPGEEASQRPQRQAALMAASRTAQYARTGFFPLDTIDLQQQQQQHTPDNAAINGQIAMHHQHHQHEADMGDVLTGAFGGVSSAGAAAAGAAAAGPGSPNCSSYDSCGSLQEGVTVEVVVGAADGEAECCGGSVAAVAPAAAAAATAATVPTYPLLTSSSVGAAAGSLMPTPAQLIGGSGIMLGGVEESVMAVAPVMALPLGEGQLQSAVPGALQTASAVAAAVAAAGVLGTASSEFVLECDTTGSGMFFASGLDCQFSGDGVCYPADSHHHHHHHHDDHDQNGVCHHSKTGCVAPAPSGGQCDTAAVYQGTGAVSCVAQVKSVPVSPCVDVDGAGFGCGGFGSVSRMLDGVLASARGYGSQLGCGLVGGLDDEYTPLVEVEVDFGLGPASAMGDGSLFDGFDSGTCGADTVEDDDPQHPQSQPLLAQGPALSASQSQLQLPLPTTLVQQQRQLQQQHEEQGDYGEGNMGVVDLSAVAARVAAFCPDLAPGTDARTLLDSLPLLAQTAFLPHGAGSAAAAALAVGDADAISLVAAAAPTSVTVSAADSAASDEGSCSVGVAVGGAVPGEAVKHLVALGRQAQCAATEAMAADAALQAANQVLEAHQEAARKAGEVAVSKLGLLKDCISTLAGGGEPLVAGEVGGHFIDLHDLGTVGGLGDMAATGCCYSFDAADLLVAVHS</sequence>
<evidence type="ECO:0000259" key="2">
    <source>
        <dbReference type="PROSITE" id="PS51038"/>
    </source>
</evidence>
<dbReference type="STRING" id="3068.D8UF31"/>
<dbReference type="PANTHER" id="PTHR47073">
    <property type="entry name" value="PROTEIN ANTI-SILENCING 1"/>
    <property type="match status" value="1"/>
</dbReference>
<feature type="compositionally biased region" description="Basic and acidic residues" evidence="1">
    <location>
        <begin position="783"/>
        <end position="793"/>
    </location>
</feature>
<dbReference type="OrthoDB" id="538414at2759"/>
<evidence type="ECO:0000256" key="1">
    <source>
        <dbReference type="SAM" id="MobiDB-lite"/>
    </source>
</evidence>
<dbReference type="GO" id="GO:0043565">
    <property type="term" value="F:sequence-specific DNA binding"/>
    <property type="evidence" value="ECO:0007669"/>
    <property type="project" value="InterPro"/>
</dbReference>
<dbReference type="Pfam" id="PF00320">
    <property type="entry name" value="GATA"/>
    <property type="match status" value="1"/>
</dbReference>
<feature type="region of interest" description="Disordered" evidence="1">
    <location>
        <begin position="461"/>
        <end position="480"/>
    </location>
</feature>
<feature type="domain" description="BAH" evidence="2">
    <location>
        <begin position="562"/>
        <end position="690"/>
    </location>
</feature>
<evidence type="ECO:0000313" key="3">
    <source>
        <dbReference type="EMBL" id="EFJ41609.1"/>
    </source>
</evidence>
<keyword evidence="4" id="KW-1185">Reference proteome</keyword>
<feature type="domain" description="BAH" evidence="2">
    <location>
        <begin position="895"/>
        <end position="1030"/>
    </location>
</feature>
<proteinExistence type="predicted"/>
<feature type="compositionally biased region" description="Basic and acidic residues" evidence="1">
    <location>
        <begin position="659"/>
        <end position="670"/>
    </location>
</feature>
<dbReference type="Gene3D" id="2.30.30.490">
    <property type="match status" value="2"/>
</dbReference>
<feature type="region of interest" description="Disordered" evidence="1">
    <location>
        <begin position="738"/>
        <end position="797"/>
    </location>
</feature>
<dbReference type="InterPro" id="IPR000679">
    <property type="entry name" value="Znf_GATA"/>
</dbReference>
<dbReference type="RefSeq" id="XP_002957265.1">
    <property type="nucleotide sequence ID" value="XM_002957219.1"/>
</dbReference>
<feature type="compositionally biased region" description="Basic and acidic residues" evidence="1">
    <location>
        <begin position="1"/>
        <end position="22"/>
    </location>
</feature>
<feature type="compositionally biased region" description="Basic and acidic residues" evidence="1">
    <location>
        <begin position="134"/>
        <end position="145"/>
    </location>
</feature>
<gene>
    <name evidence="3" type="ORF">VOLCADRAFT_98336</name>
</gene>
<evidence type="ECO:0000313" key="4">
    <source>
        <dbReference type="Proteomes" id="UP000001058"/>
    </source>
</evidence>
<feature type="region of interest" description="Disordered" evidence="1">
    <location>
        <begin position="121"/>
        <end position="178"/>
    </location>
</feature>
<feature type="region of interest" description="Disordered" evidence="1">
    <location>
        <begin position="1505"/>
        <end position="1532"/>
    </location>
</feature>
<feature type="compositionally biased region" description="Low complexity" evidence="1">
    <location>
        <begin position="759"/>
        <end position="779"/>
    </location>
</feature>
<dbReference type="InParanoid" id="D8UF31"/>
<dbReference type="GeneID" id="9626752"/>
<protein>
    <recommendedName>
        <fullName evidence="2">BAH domain-containing protein</fullName>
    </recommendedName>
</protein>
<feature type="compositionally biased region" description="Gly residues" evidence="1">
    <location>
        <begin position="738"/>
        <end position="749"/>
    </location>
</feature>
<dbReference type="InterPro" id="IPR001025">
    <property type="entry name" value="BAH_dom"/>
</dbReference>
<dbReference type="GO" id="GO:0003723">
    <property type="term" value="F:RNA binding"/>
    <property type="evidence" value="ECO:0007669"/>
    <property type="project" value="TreeGrafter"/>
</dbReference>
<dbReference type="SMART" id="SM00439">
    <property type="entry name" value="BAH"/>
    <property type="match status" value="2"/>
</dbReference>